<keyword evidence="2" id="KW-1185">Reference proteome</keyword>
<accession>A0A1S7FSF6</accession>
<organism evidence="1 2">
    <name type="scientific">Listeria weihenstephanensis</name>
    <dbReference type="NCBI Taxonomy" id="1006155"/>
    <lineage>
        <taxon>Bacteria</taxon>
        <taxon>Bacillati</taxon>
        <taxon>Bacillota</taxon>
        <taxon>Bacilli</taxon>
        <taxon>Bacillales</taxon>
        <taxon>Listeriaceae</taxon>
        <taxon>Listeria</taxon>
    </lineage>
</organism>
<proteinExistence type="predicted"/>
<dbReference type="AlphaFoldDB" id="A0A1S7FSF6"/>
<dbReference type="RefSeq" id="WP_118907414.1">
    <property type="nucleotide sequence ID" value="NZ_CP011102.1"/>
</dbReference>
<sequence>MELKHGLLLEHAKKNKTHYKKIIEIIDQDRNSKDELMAAGYTEDEAFKTLFILNGAFLSTLACK</sequence>
<reference evidence="2" key="1">
    <citation type="submission" date="2015-03" db="EMBL/GenBank/DDBJ databases">
        <authorList>
            <person name="Ferrari E."/>
            <person name="Walter M.C."/>
            <person name="Huptas C."/>
            <person name="Scherer S."/>
            <person name="Mueller-Herbst S."/>
        </authorList>
    </citation>
    <scope>NUCLEOTIDE SEQUENCE [LARGE SCALE GENOMIC DNA]</scope>
    <source>
        <strain evidence="2">LWP01</strain>
    </source>
</reference>
<dbReference type="KEGG" id="lwi:UE46_04010"/>
<gene>
    <name evidence="1" type="ORF">UE46_04010</name>
</gene>
<name>A0A1S7FSF6_9LIST</name>
<evidence type="ECO:0000313" key="1">
    <source>
        <dbReference type="EMBL" id="AQY50275.1"/>
    </source>
</evidence>
<dbReference type="Proteomes" id="UP000223060">
    <property type="component" value="Chromosome"/>
</dbReference>
<dbReference type="EMBL" id="CP011102">
    <property type="protein sequence ID" value="AQY50275.1"/>
    <property type="molecule type" value="Genomic_DNA"/>
</dbReference>
<evidence type="ECO:0000313" key="2">
    <source>
        <dbReference type="Proteomes" id="UP000223060"/>
    </source>
</evidence>
<protein>
    <submittedName>
        <fullName evidence="1">Uncharacterized protein</fullName>
    </submittedName>
</protein>